<sequence>MFLLNFNKIYETFSKIIFKSEMIQSCYVTVVS</sequence>
<keyword evidence="2" id="KW-1185">Reference proteome</keyword>
<proteinExistence type="predicted"/>
<reference evidence="1 2" key="1">
    <citation type="submission" date="2015-01" db="EMBL/GenBank/DDBJ databases">
        <title>Evolution of Trichinella species and genotypes.</title>
        <authorList>
            <person name="Korhonen P.K."/>
            <person name="Edoardo P."/>
            <person name="Giuseppe L.R."/>
            <person name="Gasser R.B."/>
        </authorList>
    </citation>
    <scope>NUCLEOTIDE SEQUENCE [LARGE SCALE GENOMIC DNA]</scope>
    <source>
        <strain evidence="1">ISS1029</strain>
    </source>
</reference>
<accession>A0A0V1GIM5</accession>
<name>A0A0V1GIM5_9BILA</name>
<comment type="caution">
    <text evidence="1">The sequence shown here is derived from an EMBL/GenBank/DDBJ whole genome shotgun (WGS) entry which is preliminary data.</text>
</comment>
<gene>
    <name evidence="1" type="ORF">T11_2870</name>
</gene>
<dbReference type="AlphaFoldDB" id="A0A0V1GIM5"/>
<evidence type="ECO:0000313" key="2">
    <source>
        <dbReference type="Proteomes" id="UP000055024"/>
    </source>
</evidence>
<organism evidence="1 2">
    <name type="scientific">Trichinella zimbabwensis</name>
    <dbReference type="NCBI Taxonomy" id="268475"/>
    <lineage>
        <taxon>Eukaryota</taxon>
        <taxon>Metazoa</taxon>
        <taxon>Ecdysozoa</taxon>
        <taxon>Nematoda</taxon>
        <taxon>Enoplea</taxon>
        <taxon>Dorylaimia</taxon>
        <taxon>Trichinellida</taxon>
        <taxon>Trichinellidae</taxon>
        <taxon>Trichinella</taxon>
    </lineage>
</organism>
<dbReference type="EMBL" id="JYDP01001603">
    <property type="protein sequence ID" value="KRY98076.1"/>
    <property type="molecule type" value="Genomic_DNA"/>
</dbReference>
<dbReference type="Proteomes" id="UP000055024">
    <property type="component" value="Unassembled WGS sequence"/>
</dbReference>
<evidence type="ECO:0000313" key="1">
    <source>
        <dbReference type="EMBL" id="KRY98076.1"/>
    </source>
</evidence>
<protein>
    <submittedName>
        <fullName evidence="1">Uncharacterized protein</fullName>
    </submittedName>
</protein>